<reference evidence="6" key="1">
    <citation type="submission" date="2013-07" db="EMBL/GenBank/DDBJ databases">
        <authorList>
            <consortium name="The Broad Institute Genome Sequencing Platform"/>
            <person name="Cuomo C."/>
            <person name="Litvintseva A."/>
            <person name="Chen Y."/>
            <person name="Heitman J."/>
            <person name="Sun S."/>
            <person name="Springer D."/>
            <person name="Dromer F."/>
            <person name="Young S.K."/>
            <person name="Zeng Q."/>
            <person name="Gargeya S."/>
            <person name="Fitzgerald M."/>
            <person name="Abouelleil A."/>
            <person name="Alvarado L."/>
            <person name="Berlin A.M."/>
            <person name="Chapman S.B."/>
            <person name="Dewar J."/>
            <person name="Goldberg J."/>
            <person name="Griggs A."/>
            <person name="Gujja S."/>
            <person name="Hansen M."/>
            <person name="Howarth C."/>
            <person name="Imamovic A."/>
            <person name="Larimer J."/>
            <person name="McCowan C."/>
            <person name="Murphy C."/>
            <person name="Pearson M."/>
            <person name="Priest M."/>
            <person name="Roberts A."/>
            <person name="Saif S."/>
            <person name="Shea T."/>
            <person name="Sykes S."/>
            <person name="Wortman J."/>
            <person name="Nusbaum C."/>
            <person name="Birren B."/>
        </authorList>
    </citation>
    <scope>NUCLEOTIDE SEQUENCE</scope>
    <source>
        <strain evidence="6">CBS 10117</strain>
    </source>
</reference>
<keyword evidence="2" id="KW-0694">RNA-binding</keyword>
<evidence type="ECO:0000256" key="1">
    <source>
        <dbReference type="ARBA" id="ARBA00022664"/>
    </source>
</evidence>
<feature type="transmembrane region" description="Helical" evidence="5">
    <location>
        <begin position="555"/>
        <end position="573"/>
    </location>
</feature>
<feature type="transmembrane region" description="Helical" evidence="5">
    <location>
        <begin position="622"/>
        <end position="638"/>
    </location>
</feature>
<evidence type="ECO:0000256" key="3">
    <source>
        <dbReference type="ARBA" id="ARBA00023187"/>
    </source>
</evidence>
<gene>
    <name evidence="6" type="ORF">I303_100435</name>
</gene>
<keyword evidence="7" id="KW-1185">Reference proteome</keyword>
<accession>A0AAJ8KHR4</accession>
<dbReference type="EMBL" id="CP144530">
    <property type="protein sequence ID" value="WWC57900.1"/>
    <property type="molecule type" value="Genomic_DNA"/>
</dbReference>
<evidence type="ECO:0000313" key="6">
    <source>
        <dbReference type="EMBL" id="WWC57900.1"/>
    </source>
</evidence>
<evidence type="ECO:0000313" key="7">
    <source>
        <dbReference type="Proteomes" id="UP000078595"/>
    </source>
</evidence>
<dbReference type="Proteomes" id="UP000078595">
    <property type="component" value="Chromosome 1"/>
</dbReference>
<dbReference type="GeneID" id="28964133"/>
<dbReference type="KEGG" id="kdj:28964133"/>
<proteinExistence type="predicted"/>
<feature type="region of interest" description="Disordered" evidence="4">
    <location>
        <begin position="157"/>
        <end position="340"/>
    </location>
</feature>
<feature type="compositionally biased region" description="Basic and acidic residues" evidence="4">
    <location>
        <begin position="261"/>
        <end position="326"/>
    </location>
</feature>
<feature type="compositionally biased region" description="Basic residues" evidence="4">
    <location>
        <begin position="196"/>
        <end position="208"/>
    </location>
</feature>
<organism evidence="6 7">
    <name type="scientific">Kwoniella dejecticola CBS 10117</name>
    <dbReference type="NCBI Taxonomy" id="1296121"/>
    <lineage>
        <taxon>Eukaryota</taxon>
        <taxon>Fungi</taxon>
        <taxon>Dikarya</taxon>
        <taxon>Basidiomycota</taxon>
        <taxon>Agaricomycotina</taxon>
        <taxon>Tremellomycetes</taxon>
        <taxon>Tremellales</taxon>
        <taxon>Cryptococcaceae</taxon>
        <taxon>Kwoniella</taxon>
    </lineage>
</organism>
<protein>
    <submittedName>
        <fullName evidence="6">Uncharacterized protein</fullName>
    </submittedName>
</protein>
<feature type="compositionally biased region" description="Basic and acidic residues" evidence="4">
    <location>
        <begin position="209"/>
        <end position="254"/>
    </location>
</feature>
<keyword evidence="5" id="KW-0812">Transmembrane</keyword>
<keyword evidence="5" id="KW-0472">Membrane</keyword>
<feature type="compositionally biased region" description="Basic and acidic residues" evidence="4">
    <location>
        <begin position="160"/>
        <end position="195"/>
    </location>
</feature>
<keyword evidence="3" id="KW-0508">mRNA splicing</keyword>
<dbReference type="PANTHER" id="PTHR23139">
    <property type="entry name" value="RNA-BINDING PROTEIN"/>
    <property type="match status" value="1"/>
</dbReference>
<dbReference type="GO" id="GO:0006397">
    <property type="term" value="P:mRNA processing"/>
    <property type="evidence" value="ECO:0007669"/>
    <property type="project" value="UniProtKB-KW"/>
</dbReference>
<evidence type="ECO:0000256" key="5">
    <source>
        <dbReference type="SAM" id="Phobius"/>
    </source>
</evidence>
<evidence type="ECO:0000256" key="2">
    <source>
        <dbReference type="ARBA" id="ARBA00022884"/>
    </source>
</evidence>
<name>A0AAJ8KHR4_9TREE</name>
<keyword evidence="5" id="KW-1133">Transmembrane helix</keyword>
<sequence length="673" mass="74083">MDGFPVYEDTYPPEYNQEPYLQYADDYIPEQPAYAEYEEIEGDIDILDEFEEEEDDLPEAWIPYPTYSDLLPGNGNQQVIIGASFPQAADLKQHYCDLYPEDCAKGLVERNGTISGNGTLEGDVGTGTGLNHVDLSGCGLALILLFLILLGLNSGLGGGEGDKGKARDAERPRSEKDRGQEGGKAPKDETPEERAKRKNKERRQRKTKQHGETPEERAARHKKAQEEKDKKRAAAKAQAEKDAKKKAAEEEAEKKKRKRDGQRSETPEERAERHKRKNETPEETAKRHKREKADREERAKRKNETPEETAARHKREKAEKANRGKGDQPAAVGDDSKSSSWLSPPLVLGLLLLLGLVALGGAGKAMQLPQGVPAWSDWRSPLPSWSDWTPPSFFHVPRTPIGGGLLNPDGGILGGIGSRSSPPLVRTSPRFLPSRSKSRWLVNEPAAHRDGPQININNVNSQGSGDPISFGSTSSGGPKVVVEEEVIVDAPPVMVQEKIWEPLSFRFTGPSNPDRLLNMLLTILLVSLPLLLDFIKDYPENAYTQPNYISSPVQLLILGALILLGLLIADYHFGWTTTIAPYAEVSIEGVQGGLTPVLVGAVETTEQLVWGLEDVLFGESRVLLGMGLAALGVFFLSQREPSLDIPETEFARPTTQALVFLGALLLGMFFWNA</sequence>
<feature type="transmembrane region" description="Helical" evidence="5">
    <location>
        <begin position="516"/>
        <end position="535"/>
    </location>
</feature>
<feature type="transmembrane region" description="Helical" evidence="5">
    <location>
        <begin position="650"/>
        <end position="671"/>
    </location>
</feature>
<evidence type="ECO:0000256" key="4">
    <source>
        <dbReference type="SAM" id="MobiDB-lite"/>
    </source>
</evidence>
<dbReference type="GO" id="GO:0008380">
    <property type="term" value="P:RNA splicing"/>
    <property type="evidence" value="ECO:0007669"/>
    <property type="project" value="UniProtKB-KW"/>
</dbReference>
<dbReference type="GO" id="GO:0003723">
    <property type="term" value="F:RNA binding"/>
    <property type="evidence" value="ECO:0007669"/>
    <property type="project" value="UniProtKB-KW"/>
</dbReference>
<dbReference type="RefSeq" id="XP_065824186.1">
    <property type="nucleotide sequence ID" value="XM_065968114.1"/>
</dbReference>
<dbReference type="AlphaFoldDB" id="A0AAJ8KHR4"/>
<reference evidence="6" key="2">
    <citation type="submission" date="2024-02" db="EMBL/GenBank/DDBJ databases">
        <title>Comparative genomics of Cryptococcus and Kwoniella reveals pathogenesis evolution and contrasting modes of karyotype evolution via chromosome fusion or intercentromeric recombination.</title>
        <authorList>
            <person name="Coelho M.A."/>
            <person name="David-Palma M."/>
            <person name="Shea T."/>
            <person name="Bowers K."/>
            <person name="McGinley-Smith S."/>
            <person name="Mohammad A.W."/>
            <person name="Gnirke A."/>
            <person name="Yurkov A.M."/>
            <person name="Nowrousian M."/>
            <person name="Sun S."/>
            <person name="Cuomo C.A."/>
            <person name="Heitman J."/>
        </authorList>
    </citation>
    <scope>NUCLEOTIDE SEQUENCE</scope>
    <source>
        <strain evidence="6">CBS 10117</strain>
    </source>
</reference>
<keyword evidence="1" id="KW-0507">mRNA processing</keyword>